<keyword evidence="1" id="KW-1133">Transmembrane helix</keyword>
<name>A0A9D1NYW9_9FIRM</name>
<organism evidence="2 3">
    <name type="scientific">Candidatus Merdiplasma excrementigallinarum</name>
    <dbReference type="NCBI Taxonomy" id="2840864"/>
    <lineage>
        <taxon>Bacteria</taxon>
        <taxon>Bacillati</taxon>
        <taxon>Bacillota</taxon>
        <taxon>Clostridia</taxon>
        <taxon>Lachnospirales</taxon>
        <taxon>Lachnospiraceae</taxon>
        <taxon>Lachnospiraceae incertae sedis</taxon>
        <taxon>Candidatus Merdiplasma</taxon>
    </lineage>
</organism>
<feature type="transmembrane region" description="Helical" evidence="1">
    <location>
        <begin position="96"/>
        <end position="122"/>
    </location>
</feature>
<evidence type="ECO:0008006" key="4">
    <source>
        <dbReference type="Google" id="ProtNLM"/>
    </source>
</evidence>
<gene>
    <name evidence="2" type="ORF">IAC80_05625</name>
</gene>
<accession>A0A9D1NYW9</accession>
<dbReference type="AlphaFoldDB" id="A0A9D1NYW9"/>
<keyword evidence="1" id="KW-0812">Transmembrane</keyword>
<reference evidence="2" key="1">
    <citation type="submission" date="2020-10" db="EMBL/GenBank/DDBJ databases">
        <authorList>
            <person name="Gilroy R."/>
        </authorList>
    </citation>
    <scope>NUCLEOTIDE SEQUENCE</scope>
    <source>
        <strain evidence="2">ChiBcec6-7307</strain>
    </source>
</reference>
<protein>
    <recommendedName>
        <fullName evidence="4">ATP synthase subunit I</fullName>
    </recommendedName>
</protein>
<proteinExistence type="predicted"/>
<evidence type="ECO:0000313" key="2">
    <source>
        <dbReference type="EMBL" id="HIV23400.1"/>
    </source>
</evidence>
<feature type="transmembrane region" description="Helical" evidence="1">
    <location>
        <begin position="49"/>
        <end position="75"/>
    </location>
</feature>
<evidence type="ECO:0000256" key="1">
    <source>
        <dbReference type="SAM" id="Phobius"/>
    </source>
</evidence>
<dbReference type="EMBL" id="DVOS01000047">
    <property type="protein sequence ID" value="HIV23400.1"/>
    <property type="molecule type" value="Genomic_DNA"/>
</dbReference>
<evidence type="ECO:0000313" key="3">
    <source>
        <dbReference type="Proteomes" id="UP000886889"/>
    </source>
</evidence>
<comment type="caution">
    <text evidence="2">The sequence shown here is derived from an EMBL/GenBank/DDBJ whole genome shotgun (WGS) entry which is preliminary data.</text>
</comment>
<sequence length="139" mass="15343">MSRMKLQPAVKKETKRVGIFTAAGVVVMWAAFAALHQAYPEAVPFDYRIFLSGIVGGAVAVLNFFLMGITIQKVASENMEDVARMRLKSSYTQRMLLQILWVIAAVAAPCFQFAAGIAPLLFPSLGIKLMAFFPEKEKK</sequence>
<reference evidence="2" key="2">
    <citation type="journal article" date="2021" name="PeerJ">
        <title>Extensive microbial diversity within the chicken gut microbiome revealed by metagenomics and culture.</title>
        <authorList>
            <person name="Gilroy R."/>
            <person name="Ravi A."/>
            <person name="Getino M."/>
            <person name="Pursley I."/>
            <person name="Horton D.L."/>
            <person name="Alikhan N.F."/>
            <person name="Baker D."/>
            <person name="Gharbi K."/>
            <person name="Hall N."/>
            <person name="Watson M."/>
            <person name="Adriaenssens E.M."/>
            <person name="Foster-Nyarko E."/>
            <person name="Jarju S."/>
            <person name="Secka A."/>
            <person name="Antonio M."/>
            <person name="Oren A."/>
            <person name="Chaudhuri R.R."/>
            <person name="La Ragione R."/>
            <person name="Hildebrand F."/>
            <person name="Pallen M.J."/>
        </authorList>
    </citation>
    <scope>NUCLEOTIDE SEQUENCE</scope>
    <source>
        <strain evidence="2">ChiBcec6-7307</strain>
    </source>
</reference>
<keyword evidence="1" id="KW-0472">Membrane</keyword>
<dbReference type="Proteomes" id="UP000886889">
    <property type="component" value="Unassembled WGS sequence"/>
</dbReference>